<dbReference type="STRING" id="652787.SAMN05216490_3470"/>
<keyword evidence="2" id="KW-1185">Reference proteome</keyword>
<gene>
    <name evidence="1" type="ORF">SAMN05216490_3470</name>
</gene>
<dbReference type="AlphaFoldDB" id="A0A1H2AC83"/>
<protein>
    <recommendedName>
        <fullName evidence="3">Natural product</fullName>
    </recommendedName>
</protein>
<evidence type="ECO:0008006" key="3">
    <source>
        <dbReference type="Google" id="ProtNLM"/>
    </source>
</evidence>
<organism evidence="1 2">
    <name type="scientific">Mucilaginibacter mallensis</name>
    <dbReference type="NCBI Taxonomy" id="652787"/>
    <lineage>
        <taxon>Bacteria</taxon>
        <taxon>Pseudomonadati</taxon>
        <taxon>Bacteroidota</taxon>
        <taxon>Sphingobacteriia</taxon>
        <taxon>Sphingobacteriales</taxon>
        <taxon>Sphingobacteriaceae</taxon>
        <taxon>Mucilaginibacter</taxon>
    </lineage>
</organism>
<evidence type="ECO:0000313" key="1">
    <source>
        <dbReference type="EMBL" id="SDT43523.1"/>
    </source>
</evidence>
<proteinExistence type="predicted"/>
<accession>A0A1H2AC83</accession>
<dbReference type="EMBL" id="LT629740">
    <property type="protein sequence ID" value="SDT43523.1"/>
    <property type="molecule type" value="Genomic_DNA"/>
</dbReference>
<reference evidence="1 2" key="1">
    <citation type="submission" date="2016-10" db="EMBL/GenBank/DDBJ databases">
        <authorList>
            <person name="de Groot N.N."/>
        </authorList>
    </citation>
    <scope>NUCLEOTIDE SEQUENCE [LARGE SCALE GENOMIC DNA]</scope>
    <source>
        <strain evidence="1 2">MP1X4</strain>
    </source>
</reference>
<dbReference type="Proteomes" id="UP000199679">
    <property type="component" value="Chromosome I"/>
</dbReference>
<evidence type="ECO:0000313" key="2">
    <source>
        <dbReference type="Proteomes" id="UP000199679"/>
    </source>
</evidence>
<sequence length="77" mass="8274">MKKLKLKLDGVKETLTRDQMKKIYGGYSDCAGCCCVHSCGGTDWDCGYSMAKAKSDAAKEGKCWCCDSCSAPAPCEC</sequence>
<name>A0A1H2AC83_MUCMA</name>